<dbReference type="SUPFAM" id="SSF48613">
    <property type="entry name" value="Heme oxygenase-like"/>
    <property type="match status" value="1"/>
</dbReference>
<evidence type="ECO:0000313" key="2">
    <source>
        <dbReference type="Proteomes" id="UP000244811"/>
    </source>
</evidence>
<protein>
    <submittedName>
        <fullName evidence="1">Uncharacterized protein</fullName>
    </submittedName>
</protein>
<gene>
    <name evidence="1" type="ORF">MACK_003360</name>
</gene>
<name>A0A976SIL6_THEOR</name>
<dbReference type="EMBL" id="CP056069">
    <property type="protein sequence ID" value="UVC49522.1"/>
    <property type="molecule type" value="Genomic_DNA"/>
</dbReference>
<proteinExistence type="predicted"/>
<dbReference type="Proteomes" id="UP000244811">
    <property type="component" value="Chromosome 1"/>
</dbReference>
<organism evidence="1 2">
    <name type="scientific">Theileria orientalis</name>
    <dbReference type="NCBI Taxonomy" id="68886"/>
    <lineage>
        <taxon>Eukaryota</taxon>
        <taxon>Sar</taxon>
        <taxon>Alveolata</taxon>
        <taxon>Apicomplexa</taxon>
        <taxon>Aconoidasida</taxon>
        <taxon>Piroplasmida</taxon>
        <taxon>Theileriidae</taxon>
        <taxon>Theileria</taxon>
    </lineage>
</organism>
<dbReference type="InterPro" id="IPR016084">
    <property type="entry name" value="Haem_Oase-like_multi-hlx"/>
</dbReference>
<dbReference type="Gene3D" id="1.20.910.10">
    <property type="entry name" value="Heme oxygenase-like"/>
    <property type="match status" value="1"/>
</dbReference>
<dbReference type="AlphaFoldDB" id="A0A976SIL6"/>
<evidence type="ECO:0000313" key="1">
    <source>
        <dbReference type="EMBL" id="UVC49522.1"/>
    </source>
</evidence>
<accession>A0A976SIL6</accession>
<reference evidence="1" key="1">
    <citation type="submission" date="2022-07" db="EMBL/GenBank/DDBJ databases">
        <title>Evaluation of T. orientalis genome assembly methods using nanopore sequencing and analysis of variation between genomes.</title>
        <authorList>
            <person name="Yam J."/>
            <person name="Micallef M.L."/>
            <person name="Liu M."/>
            <person name="Djordjevic S.P."/>
            <person name="Bogema D.R."/>
            <person name="Jenkins C."/>
        </authorList>
    </citation>
    <scope>NUCLEOTIDE SEQUENCE</scope>
    <source>
        <strain evidence="1">Goon Nure</strain>
    </source>
</reference>
<sequence>MYIGVVIATLTIFCDFNVIRCLNLGVESGLAFSPPRPYLRKIKVKNRISRDERKRRSEFSKQLHKELRLKYWRRIDPKINDILRFDDPLAESYDLDPKRGFVVQEVIPRMVHVSDSLKPLPLDEERSKEFDRHAGLQFLSNIAAVTGVFVNEFENRRGLSLLSDMGPSELLTRLETDISYISSLLNVEQQNLSRSCLEYVEFLKSLSEKSEIRFLSQCYVFFKEWHISKKTLLTNLRDHLRLVNKLKCSFYDPDARNLEGVLNLMASGWTRKEKDEFLNEIPLAYQKLSESLVMPFI</sequence>